<sequence length="157" mass="17528">MPAPASFLSPEPESEHMLPAGTQQLGLLRDEHGAPLLRLLYYPSEGMLYAQWFGNLTPESVIAGAQAALEAQQKLRPALLLNDKSAATGDWSEAMDWLEFEWLPLAIQYGMRAFAYVFAPDMLNQPSALEFATRVGQQRPIQLFYDVDTASAWLLKQ</sequence>
<reference evidence="1 2" key="1">
    <citation type="submission" date="2020-08" db="EMBL/GenBank/DDBJ databases">
        <title>Hymenobacter sp. S2-20-2 genome sequencing.</title>
        <authorList>
            <person name="Jin L."/>
        </authorList>
    </citation>
    <scope>NUCLEOTIDE SEQUENCE [LARGE SCALE GENOMIC DNA]</scope>
    <source>
        <strain evidence="1 2">S2-20-2</strain>
    </source>
</reference>
<keyword evidence="2" id="KW-1185">Reference proteome</keyword>
<dbReference type="RefSeq" id="WP_185887270.1">
    <property type="nucleotide sequence ID" value="NZ_CP060202.1"/>
</dbReference>
<evidence type="ECO:0000313" key="1">
    <source>
        <dbReference type="EMBL" id="QNH61340.1"/>
    </source>
</evidence>
<evidence type="ECO:0008006" key="3">
    <source>
        <dbReference type="Google" id="ProtNLM"/>
    </source>
</evidence>
<accession>A0A7G7W4P7</accession>
<name>A0A7G7W4P7_9BACT</name>
<evidence type="ECO:0000313" key="2">
    <source>
        <dbReference type="Proteomes" id="UP000515489"/>
    </source>
</evidence>
<proteinExistence type="predicted"/>
<dbReference type="EMBL" id="CP060202">
    <property type="protein sequence ID" value="QNH61340.1"/>
    <property type="molecule type" value="Genomic_DNA"/>
</dbReference>
<dbReference type="AlphaFoldDB" id="A0A7G7W4P7"/>
<protein>
    <recommendedName>
        <fullName evidence="3">STAS/SEC14 domain-containing protein</fullName>
    </recommendedName>
</protein>
<dbReference type="KEGG" id="hsk:H4317_14385"/>
<organism evidence="1 2">
    <name type="scientific">Hymenobacter sediminicola</name>
    <dbReference type="NCBI Taxonomy" id="2761579"/>
    <lineage>
        <taxon>Bacteria</taxon>
        <taxon>Pseudomonadati</taxon>
        <taxon>Bacteroidota</taxon>
        <taxon>Cytophagia</taxon>
        <taxon>Cytophagales</taxon>
        <taxon>Hymenobacteraceae</taxon>
        <taxon>Hymenobacter</taxon>
    </lineage>
</organism>
<dbReference type="Proteomes" id="UP000515489">
    <property type="component" value="Chromosome"/>
</dbReference>
<gene>
    <name evidence="1" type="ORF">H4317_14385</name>
</gene>